<dbReference type="RefSeq" id="WP_076143171.1">
    <property type="nucleotide sequence ID" value="NZ_LWLN01000001.1"/>
</dbReference>
<dbReference type="OrthoDB" id="271068at2157"/>
<dbReference type="STRING" id="301967.A6E15_01990"/>
<evidence type="ECO:0000313" key="3">
    <source>
        <dbReference type="EMBL" id="OLZ39829.1"/>
    </source>
</evidence>
<dbReference type="AlphaFoldDB" id="A0A1S8ATL1"/>
<dbReference type="PANTHER" id="PTHR46268:SF6">
    <property type="entry name" value="UNIVERSAL STRESS PROTEIN UP12"/>
    <property type="match status" value="1"/>
</dbReference>
<reference evidence="4" key="1">
    <citation type="submission" date="2016-04" db="EMBL/GenBank/DDBJ databases">
        <authorList>
            <person name="Chen S.-C."/>
            <person name="Lai M.-C."/>
        </authorList>
    </citation>
    <scope>NUCLEOTIDE SEQUENCE [LARGE SCALE GENOMIC DNA]</scope>
    <source>
        <strain evidence="4">AB14</strain>
    </source>
</reference>
<organism evidence="3 4">
    <name type="scientific">Natrinema saccharevitans</name>
    <dbReference type="NCBI Taxonomy" id="301967"/>
    <lineage>
        <taxon>Archaea</taxon>
        <taxon>Methanobacteriati</taxon>
        <taxon>Methanobacteriota</taxon>
        <taxon>Stenosarchaea group</taxon>
        <taxon>Halobacteria</taxon>
        <taxon>Halobacteriales</taxon>
        <taxon>Natrialbaceae</taxon>
        <taxon>Natrinema</taxon>
    </lineage>
</organism>
<protein>
    <submittedName>
        <fullName evidence="3">Universal stress protein</fullName>
    </submittedName>
</protein>
<dbReference type="Proteomes" id="UP000189370">
    <property type="component" value="Unassembled WGS sequence"/>
</dbReference>
<dbReference type="PANTHER" id="PTHR46268">
    <property type="entry name" value="STRESS RESPONSE PROTEIN NHAX"/>
    <property type="match status" value="1"/>
</dbReference>
<evidence type="ECO:0000313" key="4">
    <source>
        <dbReference type="Proteomes" id="UP000189370"/>
    </source>
</evidence>
<keyword evidence="4" id="KW-1185">Reference proteome</keyword>
<dbReference type="InterPro" id="IPR006016">
    <property type="entry name" value="UspA"/>
</dbReference>
<evidence type="ECO:0000259" key="2">
    <source>
        <dbReference type="Pfam" id="PF00582"/>
    </source>
</evidence>
<dbReference type="EMBL" id="LWLN01000001">
    <property type="protein sequence ID" value="OLZ39829.1"/>
    <property type="molecule type" value="Genomic_DNA"/>
</dbReference>
<evidence type="ECO:0000256" key="1">
    <source>
        <dbReference type="ARBA" id="ARBA00008791"/>
    </source>
</evidence>
<accession>A0A1S8ATL1</accession>
<dbReference type="SUPFAM" id="SSF52402">
    <property type="entry name" value="Adenine nucleotide alpha hydrolases-like"/>
    <property type="match status" value="1"/>
</dbReference>
<feature type="domain" description="UspA" evidence="2">
    <location>
        <begin position="1"/>
        <end position="147"/>
    </location>
</feature>
<dbReference type="Gene3D" id="3.40.50.620">
    <property type="entry name" value="HUPs"/>
    <property type="match status" value="1"/>
</dbReference>
<comment type="caution">
    <text evidence="3">The sequence shown here is derived from an EMBL/GenBank/DDBJ whole genome shotgun (WGS) entry which is preliminary data.</text>
</comment>
<sequence length="153" mass="16224">MLETVLLAVGPGDADRSGLLADAVLEVAKPADATVVLAHVFTSSEYDDVLGRLEFDPTVDEIDPGEVASRHATIHDIRDVLEEHGVDYEIRGAVGEHGPSIVDLAESADADRVIVGGRRRSPTGKAIFGSTAQEVMLSAPCPVTFVRSDGFEE</sequence>
<dbReference type="InterPro" id="IPR014729">
    <property type="entry name" value="Rossmann-like_a/b/a_fold"/>
</dbReference>
<name>A0A1S8ATL1_9EURY</name>
<dbReference type="CDD" id="cd00293">
    <property type="entry name" value="USP-like"/>
    <property type="match status" value="1"/>
</dbReference>
<dbReference type="InterPro" id="IPR006015">
    <property type="entry name" value="Universal_stress_UspA"/>
</dbReference>
<dbReference type="PRINTS" id="PR01438">
    <property type="entry name" value="UNVRSLSTRESS"/>
</dbReference>
<dbReference type="Pfam" id="PF00582">
    <property type="entry name" value="Usp"/>
    <property type="match status" value="1"/>
</dbReference>
<proteinExistence type="inferred from homology"/>
<gene>
    <name evidence="3" type="ORF">A6E15_01990</name>
</gene>
<comment type="similarity">
    <text evidence="1">Belongs to the universal stress protein A family.</text>
</comment>